<dbReference type="Pfam" id="PF07690">
    <property type="entry name" value="MFS_1"/>
    <property type="match status" value="2"/>
</dbReference>
<feature type="domain" description="Major facilitator superfamily (MFS) profile" evidence="11">
    <location>
        <begin position="21"/>
        <end position="429"/>
    </location>
</feature>
<dbReference type="InterPro" id="IPR036259">
    <property type="entry name" value="MFS_trans_sf"/>
</dbReference>
<feature type="transmembrane region" description="Helical" evidence="10">
    <location>
        <begin position="86"/>
        <end position="109"/>
    </location>
</feature>
<keyword evidence="3" id="KW-1003">Cell membrane</keyword>
<dbReference type="PANTHER" id="PTHR11360">
    <property type="entry name" value="MONOCARBOXYLATE TRANSPORTER"/>
    <property type="match status" value="1"/>
</dbReference>
<dbReference type="GO" id="GO:0022857">
    <property type="term" value="F:transmembrane transporter activity"/>
    <property type="evidence" value="ECO:0000318"/>
    <property type="project" value="GO_Central"/>
</dbReference>
<evidence type="ECO:0000256" key="4">
    <source>
        <dbReference type="ARBA" id="ARBA00022692"/>
    </source>
</evidence>
<dbReference type="InterPro" id="IPR020846">
    <property type="entry name" value="MFS_dom"/>
</dbReference>
<dbReference type="FunFam" id="1.20.1250.20:FF:000466">
    <property type="entry name" value="Uncharacterized protein"/>
    <property type="match status" value="1"/>
</dbReference>
<keyword evidence="6 10" id="KW-0472">Membrane</keyword>
<keyword evidence="5 10" id="KW-1133">Transmembrane helix</keyword>
<dbReference type="InParanoid" id="C3ZDZ1"/>
<evidence type="ECO:0000256" key="8">
    <source>
        <dbReference type="ARBA" id="ARBA00036771"/>
    </source>
</evidence>
<evidence type="ECO:0000259" key="11">
    <source>
        <dbReference type="PROSITE" id="PS50850"/>
    </source>
</evidence>
<dbReference type="Gene3D" id="1.20.1250.20">
    <property type="entry name" value="MFS general substrate transporter like domains"/>
    <property type="match status" value="2"/>
</dbReference>
<dbReference type="FunFam" id="1.20.1250.20:FF:000850">
    <property type="entry name" value="Uncharacterized protein"/>
    <property type="match status" value="1"/>
</dbReference>
<dbReference type="GO" id="GO:0005886">
    <property type="term" value="C:plasma membrane"/>
    <property type="evidence" value="ECO:0000318"/>
    <property type="project" value="GO_Central"/>
</dbReference>
<evidence type="ECO:0000256" key="1">
    <source>
        <dbReference type="ARBA" id="ARBA00004554"/>
    </source>
</evidence>
<reference evidence="12" key="1">
    <citation type="journal article" date="2008" name="Nature">
        <title>The amphioxus genome and the evolution of the chordate karyotype.</title>
        <authorList>
            <consortium name="US DOE Joint Genome Institute (JGI-PGF)"/>
            <person name="Putnam N.H."/>
            <person name="Butts T."/>
            <person name="Ferrier D.E.K."/>
            <person name="Furlong R.F."/>
            <person name="Hellsten U."/>
            <person name="Kawashima T."/>
            <person name="Robinson-Rechavi M."/>
            <person name="Shoguchi E."/>
            <person name="Terry A."/>
            <person name="Yu J.-K."/>
            <person name="Benito-Gutierrez E.L."/>
            <person name="Dubchak I."/>
            <person name="Garcia-Fernandez J."/>
            <person name="Gibson-Brown J.J."/>
            <person name="Grigoriev I.V."/>
            <person name="Horton A.C."/>
            <person name="de Jong P.J."/>
            <person name="Jurka J."/>
            <person name="Kapitonov V.V."/>
            <person name="Kohara Y."/>
            <person name="Kuroki Y."/>
            <person name="Lindquist E."/>
            <person name="Lucas S."/>
            <person name="Osoegawa K."/>
            <person name="Pennacchio L.A."/>
            <person name="Salamov A.A."/>
            <person name="Satou Y."/>
            <person name="Sauka-Spengler T."/>
            <person name="Schmutz J."/>
            <person name="Shin-I T."/>
            <person name="Toyoda A."/>
            <person name="Bronner-Fraser M."/>
            <person name="Fujiyama A."/>
            <person name="Holland L.Z."/>
            <person name="Holland P.W.H."/>
            <person name="Satoh N."/>
            <person name="Rokhsar D.S."/>
        </authorList>
    </citation>
    <scope>NUCLEOTIDE SEQUENCE [LARGE SCALE GENOMIC DNA]</scope>
    <source>
        <strain evidence="12">S238N-H82</strain>
        <tissue evidence="12">Testes</tissue>
    </source>
</reference>
<dbReference type="OMA" id="QHAINEH"/>
<evidence type="ECO:0000313" key="12">
    <source>
        <dbReference type="EMBL" id="EEN48947.1"/>
    </source>
</evidence>
<feature type="transmembrane region" description="Helical" evidence="10">
    <location>
        <begin position="142"/>
        <end position="160"/>
    </location>
</feature>
<feature type="transmembrane region" description="Helical" evidence="10">
    <location>
        <begin position="20"/>
        <end position="46"/>
    </location>
</feature>
<evidence type="ECO:0000313" key="14">
    <source>
        <dbReference type="RefSeq" id="XP_035694095.1"/>
    </source>
</evidence>
<feature type="transmembrane region" description="Helical" evidence="10">
    <location>
        <begin position="58"/>
        <end position="79"/>
    </location>
</feature>
<evidence type="ECO:0000313" key="13">
    <source>
        <dbReference type="Proteomes" id="UP000001554"/>
    </source>
</evidence>
<evidence type="ECO:0000256" key="9">
    <source>
        <dbReference type="ARBA" id="ARBA00037605"/>
    </source>
</evidence>
<keyword evidence="13" id="KW-1185">Reference proteome</keyword>
<dbReference type="AlphaFoldDB" id="C3ZDZ1"/>
<keyword evidence="4 10" id="KW-0812">Transmembrane</keyword>
<evidence type="ECO:0000256" key="2">
    <source>
        <dbReference type="ARBA" id="ARBA00006727"/>
    </source>
</evidence>
<comment type="catalytic activity">
    <reaction evidence="8">
        <text>guanidinoacetate(in) = guanidinoacetate(out)</text>
        <dbReference type="Rhea" id="RHEA:73047"/>
        <dbReference type="ChEBI" id="CHEBI:57742"/>
    </reaction>
</comment>
<dbReference type="KEGG" id="bfo:118428197"/>
<reference evidence="13" key="2">
    <citation type="journal article" date="2020" name="Nat. Ecol. Evol.">
        <title>Deeply conserved synteny resolves early events in vertebrate evolution.</title>
        <authorList>
            <person name="Simakov O."/>
            <person name="Marletaz F."/>
            <person name="Yue J.X."/>
            <person name="O'Connell B."/>
            <person name="Jenkins J."/>
            <person name="Brandt A."/>
            <person name="Calef R."/>
            <person name="Tung C.H."/>
            <person name="Huang T.K."/>
            <person name="Schmutz J."/>
            <person name="Satoh N."/>
            <person name="Yu J.K."/>
            <person name="Putnam N.H."/>
            <person name="Green R.E."/>
            <person name="Rokhsar D.S."/>
        </authorList>
    </citation>
    <scope>NUCLEOTIDE SEQUENCE [LARGE SCALE GENOMIC DNA]</scope>
    <source>
        <strain evidence="13">S238N-H82</strain>
    </source>
</reference>
<comment type="catalytic activity">
    <reaction evidence="7">
        <text>creatine(in) = creatine(out)</text>
        <dbReference type="Rhea" id="RHEA:73043"/>
        <dbReference type="ChEBI" id="CHEBI:57947"/>
    </reaction>
</comment>
<reference evidence="14" key="3">
    <citation type="submission" date="2025-04" db="UniProtKB">
        <authorList>
            <consortium name="RefSeq"/>
        </authorList>
    </citation>
    <scope>IDENTIFICATION</scope>
    <source>
        <strain evidence="14">S238N-H82</strain>
        <tissue evidence="14">Testes</tissue>
    </source>
</reference>
<dbReference type="RefSeq" id="XP_035694095.1">
    <property type="nucleotide sequence ID" value="XM_035838202.1"/>
</dbReference>
<name>C3ZDZ1_BRAFL</name>
<evidence type="ECO:0000256" key="3">
    <source>
        <dbReference type="ARBA" id="ARBA00022475"/>
    </source>
</evidence>
<dbReference type="GO" id="GO:0015881">
    <property type="term" value="P:creatine transmembrane transport"/>
    <property type="evidence" value="ECO:0000318"/>
    <property type="project" value="GO_Central"/>
</dbReference>
<dbReference type="PROSITE" id="PS50850">
    <property type="entry name" value="MFS"/>
    <property type="match status" value="1"/>
</dbReference>
<proteinExistence type="inferred from homology"/>
<feature type="transmembrane region" description="Helical" evidence="10">
    <location>
        <begin position="405"/>
        <end position="424"/>
    </location>
</feature>
<protein>
    <submittedName>
        <fullName evidence="14">Monocarboxylate transporter 13-like</fullName>
    </submittedName>
</protein>
<dbReference type="GO" id="GO:0016323">
    <property type="term" value="C:basolateral plasma membrane"/>
    <property type="evidence" value="ECO:0007669"/>
    <property type="project" value="UniProtKB-SubCell"/>
</dbReference>
<comment type="similarity">
    <text evidence="2">Belongs to the major facilitator superfamily. Monocarboxylate porter (TC 2.A.1.13) family.</text>
</comment>
<sequence length="474" mass="50961">MANKRGANYSEAPDGGWGWFVVLSSFLSHVFMVGTFKSFGVFFPYLQEAFGQDAASTSWVSSIMGSVMLFGSLPAGALCNMFGGRAVVMTGSLLATTGLLSSMFVTSLAVMNLTAGFITGLGFSLMYTPCITMVGRYFKRRLSLANGIGISGSGVGAFVLPPTFQLLIDNYGWRGSLFIVAGIALQGCVFGALLRPLQLKADIDVQETESTIESHVADEPMAMPKKTSQGLMARLCGVLDLSLLKIPYFAIFNVIMMSLVVGFSIPFAHLVNHARTVGLEPQQAAFLASVVGIADCLARIGYGWLYNLGLYPLLRGLVACSLGLGLSLMFLPFAQTYATMVICCLFIGVFMGCLSTKTAVFLAEFCGVKRLASAVGITFSVRGFSMLLSPPLAGYLYDVTGNYNVSFYVAGGMVLCSTLMTSALEAHRTRSVQRQDFDKLGSENSSKNPHSMDIVHDMDFDDSRDVLLIRETSV</sequence>
<dbReference type="SUPFAM" id="SSF103473">
    <property type="entry name" value="MFS general substrate transporter"/>
    <property type="match status" value="1"/>
</dbReference>
<feature type="transmembrane region" description="Helical" evidence="10">
    <location>
        <begin position="172"/>
        <end position="194"/>
    </location>
</feature>
<feature type="transmembrane region" description="Helical" evidence="10">
    <location>
        <begin position="337"/>
        <end position="362"/>
    </location>
</feature>
<feature type="transmembrane region" description="Helical" evidence="10">
    <location>
        <begin position="248"/>
        <end position="271"/>
    </location>
</feature>
<organism>
    <name type="scientific">Branchiostoma floridae</name>
    <name type="common">Florida lancelet</name>
    <name type="synonym">Amphioxus</name>
    <dbReference type="NCBI Taxonomy" id="7739"/>
    <lineage>
        <taxon>Eukaryota</taxon>
        <taxon>Metazoa</taxon>
        <taxon>Chordata</taxon>
        <taxon>Cephalochordata</taxon>
        <taxon>Leptocardii</taxon>
        <taxon>Amphioxiformes</taxon>
        <taxon>Branchiostomatidae</taxon>
        <taxon>Branchiostoma</taxon>
    </lineage>
</organism>
<comment type="subcellular location">
    <subcellularLocation>
        <location evidence="1">Basolateral cell membrane</location>
        <topology evidence="1">Multi-pass membrane protein</topology>
    </subcellularLocation>
</comment>
<dbReference type="OrthoDB" id="2213137at2759"/>
<dbReference type="GeneID" id="118428197"/>
<evidence type="ECO:0000256" key="5">
    <source>
        <dbReference type="ARBA" id="ARBA00022989"/>
    </source>
</evidence>
<comment type="function">
    <text evidence="9">Functions as a transporter for creatine and as well for its precursor guanidinoacetate. Transport of creatine and GAA is independent of resting membrane potential and extracellular Na(+), Cl(-), or pH. Contributes to the process of creatine biosynthesis and distribution.</text>
</comment>
<dbReference type="Proteomes" id="UP000001554">
    <property type="component" value="Chromosome 12"/>
</dbReference>
<dbReference type="eggNOG" id="KOG2504">
    <property type="taxonomic scope" value="Eukaryota"/>
</dbReference>
<gene>
    <name evidence="14" type="primary">LOC118428197</name>
    <name evidence="12" type="ORF">BRAFLDRAFT_65523</name>
</gene>
<evidence type="ECO:0000256" key="7">
    <source>
        <dbReference type="ARBA" id="ARBA00036521"/>
    </source>
</evidence>
<dbReference type="InterPro" id="IPR011701">
    <property type="entry name" value="MFS"/>
</dbReference>
<dbReference type="PANTHER" id="PTHR11360:SF318">
    <property type="entry name" value="MONOCARBOXYLATE TRANSPORTER 12"/>
    <property type="match status" value="1"/>
</dbReference>
<feature type="transmembrane region" description="Helical" evidence="10">
    <location>
        <begin position="313"/>
        <end position="331"/>
    </location>
</feature>
<dbReference type="EMBL" id="GG666612">
    <property type="protein sequence ID" value="EEN48947.1"/>
    <property type="molecule type" value="Genomic_DNA"/>
</dbReference>
<evidence type="ECO:0000256" key="6">
    <source>
        <dbReference type="ARBA" id="ARBA00023136"/>
    </source>
</evidence>
<feature type="transmembrane region" description="Helical" evidence="10">
    <location>
        <begin position="115"/>
        <end position="135"/>
    </location>
</feature>
<dbReference type="InterPro" id="IPR050327">
    <property type="entry name" value="Proton-linked_MCT"/>
</dbReference>
<evidence type="ECO:0000256" key="10">
    <source>
        <dbReference type="SAM" id="Phobius"/>
    </source>
</evidence>
<dbReference type="CDD" id="cd17352">
    <property type="entry name" value="MFS_MCT_SLC16"/>
    <property type="match status" value="1"/>
</dbReference>
<accession>C3ZDZ1</accession>